<organism evidence="1 2">
    <name type="scientific">Candidatus Thiomargarita nelsonii</name>
    <dbReference type="NCBI Taxonomy" id="1003181"/>
    <lineage>
        <taxon>Bacteria</taxon>
        <taxon>Pseudomonadati</taxon>
        <taxon>Pseudomonadota</taxon>
        <taxon>Gammaproteobacteria</taxon>
        <taxon>Thiotrichales</taxon>
        <taxon>Thiotrichaceae</taxon>
        <taxon>Thiomargarita</taxon>
    </lineage>
</organism>
<dbReference type="AlphaFoldDB" id="A0A176RZQ6"/>
<gene>
    <name evidence="1" type="ORF">THIOM_002945</name>
</gene>
<reference evidence="1 2" key="1">
    <citation type="submission" date="2016-05" db="EMBL/GenBank/DDBJ databases">
        <title>Single-cell genome of chain-forming Candidatus Thiomargarita nelsonii and comparison to other large sulfur-oxidizing bacteria.</title>
        <authorList>
            <person name="Winkel M."/>
            <person name="Salman V."/>
            <person name="Woyke T."/>
            <person name="Schulz-Vogt H."/>
            <person name="Richter M."/>
            <person name="Flood B."/>
            <person name="Bailey J."/>
            <person name="Amann R."/>
            <person name="Mussmann M."/>
        </authorList>
    </citation>
    <scope>NUCLEOTIDE SEQUENCE [LARGE SCALE GENOMIC DNA]</scope>
    <source>
        <strain evidence="1 2">THI036</strain>
    </source>
</reference>
<keyword evidence="2" id="KW-1185">Reference proteome</keyword>
<dbReference type="EMBL" id="LUTY01001736">
    <property type="protein sequence ID" value="OAD21293.1"/>
    <property type="molecule type" value="Genomic_DNA"/>
</dbReference>
<feature type="non-terminal residue" evidence="1">
    <location>
        <position position="65"/>
    </location>
</feature>
<protein>
    <submittedName>
        <fullName evidence="1">Uncharacterized protein</fullName>
    </submittedName>
</protein>
<evidence type="ECO:0000313" key="1">
    <source>
        <dbReference type="EMBL" id="OAD21293.1"/>
    </source>
</evidence>
<dbReference type="Proteomes" id="UP000076962">
    <property type="component" value="Unassembled WGS sequence"/>
</dbReference>
<proteinExistence type="predicted"/>
<evidence type="ECO:0000313" key="2">
    <source>
        <dbReference type="Proteomes" id="UP000076962"/>
    </source>
</evidence>
<accession>A0A176RZQ6</accession>
<sequence length="65" mass="7265">MIGIVGIIFGFGAIFWYIEFSVQEICVIAQQAHPGDDLAALIVYMNSEEHSLKERNLAVWALGRL</sequence>
<name>A0A176RZQ6_9GAMM</name>
<comment type="caution">
    <text evidence="1">The sequence shown here is derived from an EMBL/GenBank/DDBJ whole genome shotgun (WGS) entry which is preliminary data.</text>
</comment>